<dbReference type="AlphaFoldDB" id="A0A0G3FEJ0"/>
<dbReference type="Pfam" id="PF07859">
    <property type="entry name" value="Abhydrolase_3"/>
    <property type="match status" value="1"/>
</dbReference>
<dbReference type="PANTHER" id="PTHR48081:SF8">
    <property type="entry name" value="ALPHA_BETA HYDROLASE FOLD-3 DOMAIN-CONTAINING PROTEIN-RELATED"/>
    <property type="match status" value="1"/>
</dbReference>
<evidence type="ECO:0000256" key="1">
    <source>
        <dbReference type="ARBA" id="ARBA00022801"/>
    </source>
</evidence>
<dbReference type="InterPro" id="IPR013094">
    <property type="entry name" value="AB_hydrolase_3"/>
</dbReference>
<evidence type="ECO:0000313" key="4">
    <source>
        <dbReference type="EMBL" id="AKJ87254.1"/>
    </source>
</evidence>
<dbReference type="FunFam" id="3.40.50.1820:FF:000089">
    <property type="entry name" value="Alpha/beta hydrolase"/>
    <property type="match status" value="1"/>
</dbReference>
<accession>A0A0G3FEJ0</accession>
<dbReference type="EMBL" id="KP347759">
    <property type="protein sequence ID" value="AKJ87254.1"/>
    <property type="molecule type" value="Genomic_DNA"/>
</dbReference>
<dbReference type="InterPro" id="IPR050300">
    <property type="entry name" value="GDXG_lipolytic_enzyme"/>
</dbReference>
<feature type="domain" description="Alpha/beta hydrolase fold-3" evidence="3">
    <location>
        <begin position="82"/>
        <end position="287"/>
    </location>
</feature>
<evidence type="ECO:0000256" key="2">
    <source>
        <dbReference type="SAM" id="MobiDB-lite"/>
    </source>
</evidence>
<evidence type="ECO:0000259" key="3">
    <source>
        <dbReference type="Pfam" id="PF07859"/>
    </source>
</evidence>
<dbReference type="SMR" id="A0A0G3FEJ0"/>
<dbReference type="SUPFAM" id="SSF53474">
    <property type="entry name" value="alpha/beta-Hydrolases"/>
    <property type="match status" value="1"/>
</dbReference>
<proteinExistence type="predicted"/>
<dbReference type="ESTHER" id="9zzzz-a0a0g3fej0">
    <property type="family name" value="Hormone-sensitive_lipase_like"/>
</dbReference>
<dbReference type="GO" id="GO:0016787">
    <property type="term" value="F:hydrolase activity"/>
    <property type="evidence" value="ECO:0007669"/>
    <property type="project" value="UniProtKB-KW"/>
</dbReference>
<protein>
    <recommendedName>
        <fullName evidence="3">Alpha/beta hydrolase fold-3 domain-containing protein</fullName>
    </recommendedName>
</protein>
<keyword evidence="1" id="KW-0378">Hydrolase</keyword>
<dbReference type="Gene3D" id="3.40.50.1820">
    <property type="entry name" value="alpha/beta hydrolase"/>
    <property type="match status" value="1"/>
</dbReference>
<organism evidence="4">
    <name type="scientific">uncultured organism</name>
    <dbReference type="NCBI Taxonomy" id="155900"/>
    <lineage>
        <taxon>unclassified sequences</taxon>
        <taxon>environmental samples</taxon>
    </lineage>
</organism>
<dbReference type="PANTHER" id="PTHR48081">
    <property type="entry name" value="AB HYDROLASE SUPERFAMILY PROTEIN C4A8.06C"/>
    <property type="match status" value="1"/>
</dbReference>
<sequence>MALNSQAEELLKRAAESGTPGLGEGTPQEGRAIFAGTTQLLGLPAPQVKDTQEIQISGPNGPIRTLVITPEGVETNNLPLFIYYHGGGWVIGSPETHYEECCHYANEAQCIVLVPDYRLAPEHPFPAAPEDCYAVLQWAADNAEKMGGDKSRIAVGGDSAGGNLSAVVAQMTKQRSGPELALQLLIYPATRMGAETQSYKDFDDGYFLTAKAMNWFFDHYLKKAEDWDNPMASPLLSDDLTGLAPAYVMTAGFDPLRDEGHAYADKLKAAGVPVEYVCYEGQIHGFASMAGALDEARSFLDEAVSVLRKAFNK</sequence>
<name>A0A0G3FEJ0_9ZZZZ</name>
<dbReference type="InterPro" id="IPR029058">
    <property type="entry name" value="AB_hydrolase_fold"/>
</dbReference>
<reference evidence="4" key="1">
    <citation type="submission" date="2014-12" db="EMBL/GenBank/DDBJ databases">
        <title>Investigation of esterase diversity in environmental metagenomes.</title>
        <authorList>
            <person name="Popovic A."/>
            <person name="Tchigvintsev A."/>
            <person name="Nocek B."/>
            <person name="Hajighasemi M."/>
            <person name="Brown G."/>
            <person name="Xu X."/>
            <person name="Li H."/>
            <person name="Glinos J."/>
            <person name="Yim V."/>
            <person name="Pelletier E."/>
            <person name="Chernikova T.N."/>
            <person name="Golyshina O.V."/>
            <person name="Tran H."/>
            <person name="Le Paslier D."/>
            <person name="Yakimov M.M."/>
            <person name="Savchenko A."/>
            <person name="Golyshin P.N."/>
            <person name="Yakunin A.F."/>
        </authorList>
    </citation>
    <scope>NUCLEOTIDE SEQUENCE</scope>
</reference>
<feature type="region of interest" description="Disordered" evidence="2">
    <location>
        <begin position="1"/>
        <end position="29"/>
    </location>
</feature>